<comment type="caution">
    <text evidence="1">The sequence shown here is derived from an EMBL/GenBank/DDBJ whole genome shotgun (WGS) entry which is preliminary data.</text>
</comment>
<accession>A0A6G0TKY9</accession>
<organism evidence="1 2">
    <name type="scientific">Aphis glycines</name>
    <name type="common">Soybean aphid</name>
    <dbReference type="NCBI Taxonomy" id="307491"/>
    <lineage>
        <taxon>Eukaryota</taxon>
        <taxon>Metazoa</taxon>
        <taxon>Ecdysozoa</taxon>
        <taxon>Arthropoda</taxon>
        <taxon>Hexapoda</taxon>
        <taxon>Insecta</taxon>
        <taxon>Pterygota</taxon>
        <taxon>Neoptera</taxon>
        <taxon>Paraneoptera</taxon>
        <taxon>Hemiptera</taxon>
        <taxon>Sternorrhyncha</taxon>
        <taxon>Aphidomorpha</taxon>
        <taxon>Aphidoidea</taxon>
        <taxon>Aphididae</taxon>
        <taxon>Aphidini</taxon>
        <taxon>Aphis</taxon>
        <taxon>Aphis</taxon>
    </lineage>
</organism>
<dbReference type="AlphaFoldDB" id="A0A6G0TKY9"/>
<protein>
    <submittedName>
        <fullName evidence="1">Uncharacterized protein</fullName>
    </submittedName>
</protein>
<sequence length="255" mass="29516">MVNLRGRFTSMGCLHLSKVQCIFNTIKKIMCSLLCTNNVNFELNDSIIFHNSVVSLTLPLPTRFWPAMSITSYQKEINTQCIKMCALIITINVIPIKKKNPKKVDAKLTNLLSIKNYTYSMKQNPPGVNLCLSNPMIMVFIFPASENSLWISSSVESKFKCPTYTVYKFETLFEITFLDSKRSDDFTMLSVTCRNNSSISNFRDDFRSQSEYAWCIIECLNCEKYITKNKKYFTIKLLHWLFACLYKVATSKYQV</sequence>
<dbReference type="EMBL" id="VYZN01000034">
    <property type="protein sequence ID" value="KAE9533590.1"/>
    <property type="molecule type" value="Genomic_DNA"/>
</dbReference>
<proteinExistence type="predicted"/>
<reference evidence="1 2" key="1">
    <citation type="submission" date="2019-08" db="EMBL/GenBank/DDBJ databases">
        <title>The genome of the soybean aphid Biotype 1, its phylome, world population structure and adaptation to the North American continent.</title>
        <authorList>
            <person name="Giordano R."/>
            <person name="Donthu R.K."/>
            <person name="Hernandez A.G."/>
            <person name="Wright C.L."/>
            <person name="Zimin A.V."/>
        </authorList>
    </citation>
    <scope>NUCLEOTIDE SEQUENCE [LARGE SCALE GENOMIC DNA]</scope>
    <source>
        <tissue evidence="1">Whole aphids</tissue>
    </source>
</reference>
<gene>
    <name evidence="1" type="ORF">AGLY_009228</name>
</gene>
<evidence type="ECO:0000313" key="2">
    <source>
        <dbReference type="Proteomes" id="UP000475862"/>
    </source>
</evidence>
<dbReference type="Proteomes" id="UP000475862">
    <property type="component" value="Unassembled WGS sequence"/>
</dbReference>
<keyword evidence="2" id="KW-1185">Reference proteome</keyword>
<name>A0A6G0TKY9_APHGL</name>
<evidence type="ECO:0000313" key="1">
    <source>
        <dbReference type="EMBL" id="KAE9533590.1"/>
    </source>
</evidence>